<evidence type="ECO:0000313" key="2">
    <source>
        <dbReference type="Proteomes" id="UP000319383"/>
    </source>
</evidence>
<proteinExistence type="predicted"/>
<accession>A0A517ZK36</accession>
<dbReference type="AlphaFoldDB" id="A0A517ZK36"/>
<organism evidence="1 2">
    <name type="scientific">Symmachiella dynata</name>
    <dbReference type="NCBI Taxonomy" id="2527995"/>
    <lineage>
        <taxon>Bacteria</taxon>
        <taxon>Pseudomonadati</taxon>
        <taxon>Planctomycetota</taxon>
        <taxon>Planctomycetia</taxon>
        <taxon>Planctomycetales</taxon>
        <taxon>Planctomycetaceae</taxon>
        <taxon>Symmachiella</taxon>
    </lineage>
</organism>
<dbReference type="EMBL" id="CP036276">
    <property type="protein sequence ID" value="QDU42763.1"/>
    <property type="molecule type" value="Genomic_DNA"/>
</dbReference>
<dbReference type="Proteomes" id="UP000319383">
    <property type="component" value="Chromosome"/>
</dbReference>
<keyword evidence="2" id="KW-1185">Reference proteome</keyword>
<protein>
    <submittedName>
        <fullName evidence="1">Uncharacterized protein</fullName>
    </submittedName>
</protein>
<evidence type="ECO:0000313" key="1">
    <source>
        <dbReference type="EMBL" id="QDU42763.1"/>
    </source>
</evidence>
<dbReference type="KEGG" id="sdyn:Mal52_12300"/>
<sequence>MHQKLIVAAVWPIERAGPDQLLALGERLSDWRSERSDVDDI</sequence>
<name>A0A517ZK36_9PLAN</name>
<gene>
    <name evidence="1" type="ORF">Mal52_12300</name>
</gene>
<reference evidence="1 2" key="1">
    <citation type="submission" date="2019-02" db="EMBL/GenBank/DDBJ databases">
        <title>Deep-cultivation of Planctomycetes and their phenomic and genomic characterization uncovers novel biology.</title>
        <authorList>
            <person name="Wiegand S."/>
            <person name="Jogler M."/>
            <person name="Boedeker C."/>
            <person name="Pinto D."/>
            <person name="Vollmers J."/>
            <person name="Rivas-Marin E."/>
            <person name="Kohn T."/>
            <person name="Peeters S.H."/>
            <person name="Heuer A."/>
            <person name="Rast P."/>
            <person name="Oberbeckmann S."/>
            <person name="Bunk B."/>
            <person name="Jeske O."/>
            <person name="Meyerdierks A."/>
            <person name="Storesund J.E."/>
            <person name="Kallscheuer N."/>
            <person name="Luecker S."/>
            <person name="Lage O.M."/>
            <person name="Pohl T."/>
            <person name="Merkel B.J."/>
            <person name="Hornburger P."/>
            <person name="Mueller R.-W."/>
            <person name="Bruemmer F."/>
            <person name="Labrenz M."/>
            <person name="Spormann A.M."/>
            <person name="Op den Camp H."/>
            <person name="Overmann J."/>
            <person name="Amann R."/>
            <person name="Jetten M.S.M."/>
            <person name="Mascher T."/>
            <person name="Medema M.H."/>
            <person name="Devos D.P."/>
            <person name="Kaster A.-K."/>
            <person name="Ovreas L."/>
            <person name="Rohde M."/>
            <person name="Galperin M.Y."/>
            <person name="Jogler C."/>
        </authorList>
    </citation>
    <scope>NUCLEOTIDE SEQUENCE [LARGE SCALE GENOMIC DNA]</scope>
    <source>
        <strain evidence="1 2">Mal52</strain>
    </source>
</reference>